<keyword evidence="1" id="KW-0479">Metal-binding</keyword>
<dbReference type="PRINTS" id="PR00377">
    <property type="entry name" value="IMPHPHTASES"/>
</dbReference>
<dbReference type="GO" id="GO:0008934">
    <property type="term" value="F:inositol monophosphate 1-phosphatase activity"/>
    <property type="evidence" value="ECO:0007669"/>
    <property type="project" value="TreeGrafter"/>
</dbReference>
<keyword evidence="1" id="KW-0460">Magnesium</keyword>
<dbReference type="Gene3D" id="3.30.540.10">
    <property type="entry name" value="Fructose-1,6-Bisphosphatase, subunit A, domain 1"/>
    <property type="match status" value="1"/>
</dbReference>
<evidence type="ECO:0000313" key="2">
    <source>
        <dbReference type="EMBL" id="OGY89500.1"/>
    </source>
</evidence>
<dbReference type="GO" id="GO:0046872">
    <property type="term" value="F:metal ion binding"/>
    <property type="evidence" value="ECO:0007669"/>
    <property type="project" value="UniProtKB-KW"/>
</dbReference>
<dbReference type="CDD" id="cd01637">
    <property type="entry name" value="IMPase_like"/>
    <property type="match status" value="1"/>
</dbReference>
<dbReference type="InterPro" id="IPR000760">
    <property type="entry name" value="Inositol_monophosphatase-like"/>
</dbReference>
<protein>
    <recommendedName>
        <fullName evidence="4">Inositol monophosphatase</fullName>
    </recommendedName>
</protein>
<dbReference type="Pfam" id="PF00459">
    <property type="entry name" value="Inositol_P"/>
    <property type="match status" value="1"/>
</dbReference>
<accession>A0A1G2BMF7</accession>
<dbReference type="GO" id="GO:0007165">
    <property type="term" value="P:signal transduction"/>
    <property type="evidence" value="ECO:0007669"/>
    <property type="project" value="TreeGrafter"/>
</dbReference>
<dbReference type="Proteomes" id="UP000178849">
    <property type="component" value="Unassembled WGS sequence"/>
</dbReference>
<dbReference type="SUPFAM" id="SSF56655">
    <property type="entry name" value="Carbohydrate phosphatase"/>
    <property type="match status" value="1"/>
</dbReference>
<dbReference type="PANTHER" id="PTHR20854:SF4">
    <property type="entry name" value="INOSITOL-1-MONOPHOSPHATASE-RELATED"/>
    <property type="match status" value="1"/>
</dbReference>
<dbReference type="EMBL" id="MHKL01000015">
    <property type="protein sequence ID" value="OGY89500.1"/>
    <property type="molecule type" value="Genomic_DNA"/>
</dbReference>
<feature type="binding site" evidence="1">
    <location>
        <position position="89"/>
    </location>
    <ligand>
        <name>Mg(2+)</name>
        <dbReference type="ChEBI" id="CHEBI:18420"/>
        <label>1</label>
        <note>catalytic</note>
    </ligand>
</feature>
<comment type="caution">
    <text evidence="2">The sequence shown here is derived from an EMBL/GenBank/DDBJ whole genome shotgun (WGS) entry which is preliminary data.</text>
</comment>
<dbReference type="PANTHER" id="PTHR20854">
    <property type="entry name" value="INOSITOL MONOPHOSPHATASE"/>
    <property type="match status" value="1"/>
</dbReference>
<name>A0A1G2BMF7_9BACT</name>
<dbReference type="AlphaFoldDB" id="A0A1G2BMF7"/>
<evidence type="ECO:0008006" key="4">
    <source>
        <dbReference type="Google" id="ProtNLM"/>
    </source>
</evidence>
<proteinExistence type="predicted"/>
<organism evidence="2 3">
    <name type="scientific">Candidatus Komeilibacteria bacterium RIFCSPLOWO2_01_FULL_45_10</name>
    <dbReference type="NCBI Taxonomy" id="1798550"/>
    <lineage>
        <taxon>Bacteria</taxon>
        <taxon>Candidatus Komeiliibacteriota</taxon>
    </lineage>
</organism>
<gene>
    <name evidence="2" type="ORF">A2927_01305</name>
</gene>
<evidence type="ECO:0000256" key="1">
    <source>
        <dbReference type="PIRSR" id="PIRSR600760-2"/>
    </source>
</evidence>
<reference evidence="2 3" key="1">
    <citation type="journal article" date="2016" name="Nat. Commun.">
        <title>Thousands of microbial genomes shed light on interconnected biogeochemical processes in an aquifer system.</title>
        <authorList>
            <person name="Anantharaman K."/>
            <person name="Brown C.T."/>
            <person name="Hug L.A."/>
            <person name="Sharon I."/>
            <person name="Castelle C.J."/>
            <person name="Probst A.J."/>
            <person name="Thomas B.C."/>
            <person name="Singh A."/>
            <person name="Wilkins M.J."/>
            <person name="Karaoz U."/>
            <person name="Brodie E.L."/>
            <person name="Williams K.H."/>
            <person name="Hubbard S.S."/>
            <person name="Banfield J.F."/>
        </authorList>
    </citation>
    <scope>NUCLEOTIDE SEQUENCE [LARGE SCALE GENOMIC DNA]</scope>
</reference>
<dbReference type="Gene3D" id="3.40.190.80">
    <property type="match status" value="1"/>
</dbReference>
<dbReference type="GO" id="GO:0006020">
    <property type="term" value="P:inositol metabolic process"/>
    <property type="evidence" value="ECO:0007669"/>
    <property type="project" value="TreeGrafter"/>
</dbReference>
<sequence>MQDLEQVKSLMLSLLRQAGLYLENKFYSFKNIYDKEASYITDNFALKAEEIIVTGIKNKFPEHQIATPRNHQPELLTSKEPVWLVKAVDGLSHFSRNIPIYTINLTFQVNGQVMLGGVNFQPAKQIFLAEAGQGATLNGLPIHVSSVKELSQAYLFVELPEEKDEHFGSEFDKIKELARAAKQVETFRIGALGQCLVAIGAFDAYIDFSGTSTIYNQAASLLMVKEAGGEVVHLEPPQKENIRILATNGQLTKEILEILNNH</sequence>
<dbReference type="STRING" id="1798550.A2927_01305"/>
<evidence type="ECO:0000313" key="3">
    <source>
        <dbReference type="Proteomes" id="UP000178849"/>
    </source>
</evidence>
<comment type="cofactor">
    <cofactor evidence="1">
        <name>Mg(2+)</name>
        <dbReference type="ChEBI" id="CHEBI:18420"/>
    </cofactor>
</comment>